<gene>
    <name evidence="3" type="ORF">OFUS_LOCUS17865</name>
</gene>
<dbReference type="GO" id="GO:0005096">
    <property type="term" value="F:GTPase activator activity"/>
    <property type="evidence" value="ECO:0007669"/>
    <property type="project" value="TreeGrafter"/>
</dbReference>
<feature type="region of interest" description="Disordered" evidence="1">
    <location>
        <begin position="311"/>
        <end position="330"/>
    </location>
</feature>
<feature type="compositionally biased region" description="Low complexity" evidence="1">
    <location>
        <begin position="544"/>
        <end position="564"/>
    </location>
</feature>
<organism evidence="3 4">
    <name type="scientific">Owenia fusiformis</name>
    <name type="common">Polychaete worm</name>
    <dbReference type="NCBI Taxonomy" id="6347"/>
    <lineage>
        <taxon>Eukaryota</taxon>
        <taxon>Metazoa</taxon>
        <taxon>Spiralia</taxon>
        <taxon>Lophotrochozoa</taxon>
        <taxon>Annelida</taxon>
        <taxon>Polychaeta</taxon>
        <taxon>Sedentaria</taxon>
        <taxon>Canalipalpata</taxon>
        <taxon>Sabellida</taxon>
        <taxon>Oweniida</taxon>
        <taxon>Oweniidae</taxon>
        <taxon>Owenia</taxon>
    </lineage>
</organism>
<dbReference type="EMBL" id="CAIIXF020000008">
    <property type="protein sequence ID" value="CAH1792957.1"/>
    <property type="molecule type" value="Genomic_DNA"/>
</dbReference>
<dbReference type="PROSITE" id="PS50238">
    <property type="entry name" value="RHOGAP"/>
    <property type="match status" value="1"/>
</dbReference>
<feature type="region of interest" description="Disordered" evidence="1">
    <location>
        <begin position="942"/>
        <end position="992"/>
    </location>
</feature>
<keyword evidence="4" id="KW-1185">Reference proteome</keyword>
<feature type="compositionally biased region" description="Polar residues" evidence="1">
    <location>
        <begin position="1027"/>
        <end position="1083"/>
    </location>
</feature>
<reference evidence="3" key="1">
    <citation type="submission" date="2022-03" db="EMBL/GenBank/DDBJ databases">
        <authorList>
            <person name="Martin C."/>
        </authorList>
    </citation>
    <scope>NUCLEOTIDE SEQUENCE</scope>
</reference>
<evidence type="ECO:0000259" key="2">
    <source>
        <dbReference type="PROSITE" id="PS50238"/>
    </source>
</evidence>
<feature type="compositionally biased region" description="Basic residues" evidence="1">
    <location>
        <begin position="293"/>
        <end position="302"/>
    </location>
</feature>
<feature type="compositionally biased region" description="Basic and acidic residues" evidence="1">
    <location>
        <begin position="846"/>
        <end position="859"/>
    </location>
</feature>
<accession>A0A8S4PIQ6</accession>
<dbReference type="InterPro" id="IPR042869">
    <property type="entry name" value="ARHGAP11A/B"/>
</dbReference>
<feature type="region of interest" description="Disordered" evidence="1">
    <location>
        <begin position="846"/>
        <end position="875"/>
    </location>
</feature>
<dbReference type="InterPro" id="IPR000198">
    <property type="entry name" value="RhoGAP_dom"/>
</dbReference>
<feature type="compositionally biased region" description="Polar residues" evidence="1">
    <location>
        <begin position="771"/>
        <end position="787"/>
    </location>
</feature>
<dbReference type="PANTHER" id="PTHR15670">
    <property type="entry name" value="RHO GTPASE ACTIVATING PROTEIN 11A"/>
    <property type="match status" value="1"/>
</dbReference>
<feature type="compositionally biased region" description="Low complexity" evidence="1">
    <location>
        <begin position="706"/>
        <end position="721"/>
    </location>
</feature>
<feature type="region of interest" description="Disordered" evidence="1">
    <location>
        <begin position="266"/>
        <end position="306"/>
    </location>
</feature>
<dbReference type="OrthoDB" id="410651at2759"/>
<dbReference type="SUPFAM" id="SSF48350">
    <property type="entry name" value="GTPase activation domain, GAP"/>
    <property type="match status" value="1"/>
</dbReference>
<feature type="region of interest" description="Disordered" evidence="1">
    <location>
        <begin position="695"/>
        <end position="747"/>
    </location>
</feature>
<evidence type="ECO:0000256" key="1">
    <source>
        <dbReference type="SAM" id="MobiDB-lite"/>
    </source>
</evidence>
<evidence type="ECO:0000313" key="4">
    <source>
        <dbReference type="Proteomes" id="UP000749559"/>
    </source>
</evidence>
<comment type="caution">
    <text evidence="3">The sequence shown here is derived from an EMBL/GenBank/DDBJ whole genome shotgun (WGS) entry which is preliminary data.</text>
</comment>
<dbReference type="Pfam" id="PF00620">
    <property type="entry name" value="RhoGAP"/>
    <property type="match status" value="1"/>
</dbReference>
<feature type="compositionally biased region" description="Basic and acidic residues" evidence="1">
    <location>
        <begin position="269"/>
        <end position="283"/>
    </location>
</feature>
<feature type="region of interest" description="Disordered" evidence="1">
    <location>
        <begin position="539"/>
        <end position="595"/>
    </location>
</feature>
<dbReference type="PANTHER" id="PTHR15670:SF4">
    <property type="entry name" value="RHO GTPASE-ACTIVATING PROTEIN 11A"/>
    <property type="match status" value="1"/>
</dbReference>
<dbReference type="Gene3D" id="1.10.555.10">
    <property type="entry name" value="Rho GTPase activation protein"/>
    <property type="match status" value="1"/>
</dbReference>
<dbReference type="SMART" id="SM00324">
    <property type="entry name" value="RhoGAP"/>
    <property type="match status" value="1"/>
</dbReference>
<dbReference type="AlphaFoldDB" id="A0A8S4PIQ6"/>
<evidence type="ECO:0000313" key="3">
    <source>
        <dbReference type="EMBL" id="CAH1792957.1"/>
    </source>
</evidence>
<feature type="domain" description="Rho-GAP" evidence="2">
    <location>
        <begin position="51"/>
        <end position="242"/>
    </location>
</feature>
<feature type="compositionally biased region" description="Polar residues" evidence="1">
    <location>
        <begin position="956"/>
        <end position="991"/>
    </location>
</feature>
<dbReference type="GO" id="GO:0007165">
    <property type="term" value="P:signal transduction"/>
    <property type="evidence" value="ECO:0007669"/>
    <property type="project" value="InterPro"/>
</dbReference>
<feature type="region of interest" description="Disordered" evidence="1">
    <location>
        <begin position="1007"/>
        <end position="1088"/>
    </location>
</feature>
<sequence>MKSITEIQDRRSLVALINQDLKENGIKVPKDKNKKNSLKLEKAPSNSVFGGHLCNVPKTCVPNCGNVPKFLVSAAQLIENQVDVEGLFRKSGSVTRQKELKEKLDRGELLPPGAHVFDVSSLVKQFYRDLPDPLLTKHLHDTFVKVFQIVDQENRQDLLLKLCLLLPSDHLSTLRYTMQFLAKVARSSTQNKMDVANLAVVLAPNIMHTGNKSEKMNSTDHKLIQIQTAIVEYMINIADQIGCVSKSLCERTEMWFGSTYESEDELEKGDDTLDGSRRSKSCDELDNSSRQAEKKKKKKRRSSSIQGMFAAQLSKWRRKSGNNTSLAEQSINSNMSVTSGDVSDGGFITVDIDTSDPPKVPTIEATPKVMRKRKAVEDVAFSATKKKAILDQMPTMTPLQRPFTPMRAKASGMDSPSINFTKDQGSVMFTATPSEASKTMSCSVKSKRHVSGKSSHTPSIKTPKRRGFRGLIRRLSGGKASPEEPSPMNGILTSPVTANRLADDSTFQSPPMVVIDGKKKKRHAKHPSSPARLIASLKPSATPSHNASQSSMADSSSASASHNAPETNMAAKQSPEPSICTPSHKGTAPSSTGITPIVSSLEISDKELAAKLSRDLRKKSNKMLNTTMMFDNTSDTTFERNSRIDEEDCGSKTRRRARSLDGRNAIKRDDGKVKAIQDHSHETYQQYIDDHLADKASKTKRPVSPSKSMDSIDSGISMSQSCDNLALDRQDSSESIGKPLSSSSACTLPNQRSFLEKESINLKTTSNSSLEISVQQGNTSESDTSVNHCFAPPPSPKPPLKQLTPPIQPKFQDETPPLTQTEIPHRPSLIDLQSAAKVTANVEKFSDEPSNHDISEKHNSPYRFPQATSRTRGNASPIRIPSIFAKQDGEAQRFREMAMNAIRNPKPVSKIRANIPLSTNLVHNKAVRKAVKKVECGNSLRLQEHEQKEMRRRNRLMNSSLASSTGNESFISVTSQESGHTVSNSDFSVNPSDKLISVNESNIEIRHGPLENVPSVDNVDSPKLASDPQNKCSTPNADQENGGQTSTPVQDTNSSSFHSHTPSPQFTPISIKSKSVITPTDNPTDAIKAPLKDHNEIHANPSLELPKLKPQILTDEVALNFMLRTQGGLTPKNPMRRSTMKAQKSYRSPVKPVKRLGGSPSSPRTRKYGSSPVRPKTKRNVKDLSPLPAHMKEDMF</sequence>
<dbReference type="InterPro" id="IPR008936">
    <property type="entry name" value="Rho_GTPase_activation_prot"/>
</dbReference>
<dbReference type="Proteomes" id="UP000749559">
    <property type="component" value="Unassembled WGS sequence"/>
</dbReference>
<feature type="region of interest" description="Disordered" evidence="1">
    <location>
        <begin position="439"/>
        <end position="468"/>
    </location>
</feature>
<feature type="region of interest" description="Disordered" evidence="1">
    <location>
        <begin position="771"/>
        <end position="813"/>
    </location>
</feature>
<name>A0A8S4PIQ6_OWEFU</name>
<feature type="region of interest" description="Disordered" evidence="1">
    <location>
        <begin position="1128"/>
        <end position="1196"/>
    </location>
</feature>
<proteinExistence type="predicted"/>
<feature type="compositionally biased region" description="Polar residues" evidence="1">
    <location>
        <begin position="321"/>
        <end position="330"/>
    </location>
</feature>
<protein>
    <recommendedName>
        <fullName evidence="2">Rho-GAP domain-containing protein</fullName>
    </recommendedName>
</protein>